<evidence type="ECO:0000256" key="1">
    <source>
        <dbReference type="ARBA" id="ARBA00004613"/>
    </source>
</evidence>
<dbReference type="Pfam" id="PF01421">
    <property type="entry name" value="Reprolysin"/>
    <property type="match status" value="1"/>
</dbReference>
<evidence type="ECO:0000256" key="2">
    <source>
        <dbReference type="ARBA" id="ARBA00022525"/>
    </source>
</evidence>
<dbReference type="Proteomes" id="UP001461498">
    <property type="component" value="Unassembled WGS sequence"/>
</dbReference>
<reference evidence="12 13" key="1">
    <citation type="submission" date="2022-12" db="EMBL/GenBank/DDBJ databases">
        <title>Chromosome-level genome assembly of true bugs.</title>
        <authorList>
            <person name="Ma L."/>
            <person name="Li H."/>
        </authorList>
    </citation>
    <scope>NUCLEOTIDE SEQUENCE [LARGE SCALE GENOMIC DNA]</scope>
    <source>
        <strain evidence="12">Lab_2022b</strain>
    </source>
</reference>
<evidence type="ECO:0000256" key="8">
    <source>
        <dbReference type="ARBA" id="ARBA00023157"/>
    </source>
</evidence>
<dbReference type="Gene3D" id="3.40.1620.60">
    <property type="match status" value="1"/>
</dbReference>
<dbReference type="PROSITE" id="PS50215">
    <property type="entry name" value="ADAM_MEPRO"/>
    <property type="match status" value="1"/>
</dbReference>
<dbReference type="InterPro" id="IPR036383">
    <property type="entry name" value="TSP1_rpt_sf"/>
</dbReference>
<sequence>MIPLKPVHKLLDPHFIVISRWKNNSSLISGNEDFLKNWTKSASCIYTAEPPFKASLNLCRGITGIITTENNDYIVNPLPKRLMKNSSLKNGKLPHLIVKRSSGNSVENDNAHQRVMHHLPVHIETAVFVDNDLFKHMTTNFPKDTERELVNFVLTMVNAVQLLYHDPSLGRPVSFVVKRLEILHVDPIGLSRSADIDHYLGSFCTWQESENPTGDSDPLHWDHALMLTGLDLYVLSKNGKITKQVVGLAPVAGMCNPTSSCTVNEGRHFESVYVVAHEIGHNLGMRHDGPLADNNCDPGSYLMSPTLGSGKITWSSCSREYLDQFLRTPQSHCLMDHNSSGVQLDHGGHGTLPGERFNADQQCMLKYGSGSKHASTQPVGEICHDLHCARDGYTWTSHPALEGTSCGTEKWCRSGRCIGRNNGHSQSGGWSDWSPYSDCASACLSDDRGHLIASTGVMVATRLCNSPRPENGGDPCIGSDKKYKMCVPHQCNNIPRTSIRNFASDICMRAREIDQDLIGTGVQKFSSSPEEACTVWCDRRGGGHITKGWTFPDGTACQTHNKPRPTYCISGLCQEFKCSNNEEDVFLVPAGLCKNSIFFSRDKRREVPVGVWIPVSDCYWSCVTPASGLRLVEKRACRYCNATTTVQLCKNNNMCTSTKSISERATALCSQYSEKVRRLSGLGMQLSATVEDPDRACRVACQDGQVFNRFYLVNGEEGWIPYGSDCSRDQLTQKHCVSGRCLEFGSDDTPINDLVTSLPNFHIRHSRDLHRFHLKFDDYNYSNIDISLNIPTTASVPIDFDSPVHIDLQEFPFMNEIKKKNKLQYNVF</sequence>
<evidence type="ECO:0000256" key="7">
    <source>
        <dbReference type="ARBA" id="ARBA00023049"/>
    </source>
</evidence>
<dbReference type="CDD" id="cd04273">
    <property type="entry name" value="ZnMc_ADAMTS_like"/>
    <property type="match status" value="1"/>
</dbReference>
<comment type="subcellular location">
    <subcellularLocation>
        <location evidence="1">Secreted</location>
    </subcellularLocation>
</comment>
<evidence type="ECO:0000256" key="9">
    <source>
        <dbReference type="ARBA" id="ARBA00023180"/>
    </source>
</evidence>
<keyword evidence="7" id="KW-0482">Metalloprotease</keyword>
<keyword evidence="8" id="KW-1015">Disulfide bond</keyword>
<feature type="binding site" evidence="10">
    <location>
        <position position="287"/>
    </location>
    <ligand>
        <name>Zn(2+)</name>
        <dbReference type="ChEBI" id="CHEBI:29105"/>
        <note>catalytic</note>
    </ligand>
</feature>
<comment type="caution">
    <text evidence="12">The sequence shown here is derived from an EMBL/GenBank/DDBJ whole genome shotgun (WGS) entry which is preliminary data.</text>
</comment>
<keyword evidence="9" id="KW-0325">Glycoprotein</keyword>
<proteinExistence type="predicted"/>
<dbReference type="InterPro" id="IPR057401">
    <property type="entry name" value="Adt-1/2-like_dom"/>
</dbReference>
<keyword evidence="6 10" id="KW-0862">Zinc</keyword>
<evidence type="ECO:0000256" key="6">
    <source>
        <dbReference type="ARBA" id="ARBA00022833"/>
    </source>
</evidence>
<dbReference type="Gene3D" id="3.40.390.10">
    <property type="entry name" value="Collagenase (Catalytic Domain)"/>
    <property type="match status" value="1"/>
</dbReference>
<organism evidence="12 13">
    <name type="scientific">Rhynocoris fuscipes</name>
    <dbReference type="NCBI Taxonomy" id="488301"/>
    <lineage>
        <taxon>Eukaryota</taxon>
        <taxon>Metazoa</taxon>
        <taxon>Ecdysozoa</taxon>
        <taxon>Arthropoda</taxon>
        <taxon>Hexapoda</taxon>
        <taxon>Insecta</taxon>
        <taxon>Pterygota</taxon>
        <taxon>Neoptera</taxon>
        <taxon>Paraneoptera</taxon>
        <taxon>Hemiptera</taxon>
        <taxon>Heteroptera</taxon>
        <taxon>Panheteroptera</taxon>
        <taxon>Cimicomorpha</taxon>
        <taxon>Reduviidae</taxon>
        <taxon>Harpactorinae</taxon>
        <taxon>Harpactorini</taxon>
        <taxon>Rhynocoris</taxon>
    </lineage>
</organism>
<dbReference type="GO" id="GO:0006508">
    <property type="term" value="P:proteolysis"/>
    <property type="evidence" value="ECO:0007669"/>
    <property type="project" value="UniProtKB-KW"/>
</dbReference>
<keyword evidence="4 10" id="KW-0479">Metal-binding</keyword>
<dbReference type="Pfam" id="PF17771">
    <property type="entry name" value="ADAMTS_CR_2"/>
    <property type="match status" value="1"/>
</dbReference>
<dbReference type="Gene3D" id="2.20.100.10">
    <property type="entry name" value="Thrombospondin type-1 (TSP1) repeat"/>
    <property type="match status" value="1"/>
</dbReference>
<protein>
    <recommendedName>
        <fullName evidence="11">Peptidase M12B domain-containing protein</fullName>
    </recommendedName>
</protein>
<evidence type="ECO:0000313" key="12">
    <source>
        <dbReference type="EMBL" id="KAK9498044.1"/>
    </source>
</evidence>
<dbReference type="InterPro" id="IPR050439">
    <property type="entry name" value="ADAMTS_ADAMTS-like"/>
</dbReference>
<dbReference type="InterPro" id="IPR000884">
    <property type="entry name" value="TSP1_rpt"/>
</dbReference>
<evidence type="ECO:0000256" key="3">
    <source>
        <dbReference type="ARBA" id="ARBA00022670"/>
    </source>
</evidence>
<evidence type="ECO:0000256" key="10">
    <source>
        <dbReference type="PROSITE-ProRule" id="PRU00276"/>
    </source>
</evidence>
<dbReference type="AlphaFoldDB" id="A0AAW1CKM6"/>
<feature type="binding site" evidence="10">
    <location>
        <position position="277"/>
    </location>
    <ligand>
        <name>Zn(2+)</name>
        <dbReference type="ChEBI" id="CHEBI:29105"/>
        <note>catalytic</note>
    </ligand>
</feature>
<feature type="domain" description="Peptidase M12B" evidence="11">
    <location>
        <begin position="121"/>
        <end position="338"/>
    </location>
</feature>
<evidence type="ECO:0000313" key="13">
    <source>
        <dbReference type="Proteomes" id="UP001461498"/>
    </source>
</evidence>
<dbReference type="SUPFAM" id="SSF55486">
    <property type="entry name" value="Metalloproteases ('zincins'), catalytic domain"/>
    <property type="match status" value="1"/>
</dbReference>
<dbReference type="SUPFAM" id="SSF82895">
    <property type="entry name" value="TSP-1 type 1 repeat"/>
    <property type="match status" value="1"/>
</dbReference>
<dbReference type="EMBL" id="JAPXFL010000013">
    <property type="protein sequence ID" value="KAK9498044.1"/>
    <property type="molecule type" value="Genomic_DNA"/>
</dbReference>
<dbReference type="InterPro" id="IPR041645">
    <property type="entry name" value="ADAMTS_CR_2"/>
</dbReference>
<comment type="caution">
    <text evidence="10">Lacks conserved residue(s) required for the propagation of feature annotation.</text>
</comment>
<keyword evidence="5" id="KW-0378">Hydrolase</keyword>
<dbReference type="GO" id="GO:0005576">
    <property type="term" value="C:extracellular region"/>
    <property type="evidence" value="ECO:0007669"/>
    <property type="project" value="UniProtKB-SubCell"/>
</dbReference>
<dbReference type="GO" id="GO:0031012">
    <property type="term" value="C:extracellular matrix"/>
    <property type="evidence" value="ECO:0007669"/>
    <property type="project" value="TreeGrafter"/>
</dbReference>
<dbReference type="PANTHER" id="PTHR13723">
    <property type="entry name" value="ADAMTS A DISINTEGRIN AND METALLOPROTEASE WITH THROMBOSPONDIN MOTIFS PROTEASE"/>
    <property type="match status" value="1"/>
</dbReference>
<evidence type="ECO:0000256" key="5">
    <source>
        <dbReference type="ARBA" id="ARBA00022801"/>
    </source>
</evidence>
<dbReference type="GO" id="GO:0004222">
    <property type="term" value="F:metalloendopeptidase activity"/>
    <property type="evidence" value="ECO:0007669"/>
    <property type="project" value="InterPro"/>
</dbReference>
<name>A0AAW1CKM6_9HEMI</name>
<gene>
    <name evidence="12" type="ORF">O3M35_003929</name>
</gene>
<keyword evidence="2" id="KW-0964">Secreted</keyword>
<evidence type="ECO:0000256" key="4">
    <source>
        <dbReference type="ARBA" id="ARBA00022723"/>
    </source>
</evidence>
<evidence type="ECO:0000259" key="11">
    <source>
        <dbReference type="PROSITE" id="PS50215"/>
    </source>
</evidence>
<dbReference type="InterPro" id="IPR024079">
    <property type="entry name" value="MetalloPept_cat_dom_sf"/>
</dbReference>
<accession>A0AAW1CKM6</accession>
<dbReference type="InterPro" id="IPR001590">
    <property type="entry name" value="Peptidase_M12B"/>
</dbReference>
<keyword evidence="3" id="KW-0645">Protease</keyword>
<keyword evidence="13" id="KW-1185">Reference proteome</keyword>
<dbReference type="GO" id="GO:0030198">
    <property type="term" value="P:extracellular matrix organization"/>
    <property type="evidence" value="ECO:0007669"/>
    <property type="project" value="TreeGrafter"/>
</dbReference>
<feature type="active site" evidence="10">
    <location>
        <position position="278"/>
    </location>
</feature>
<dbReference type="Pfam" id="PF25379">
    <property type="entry name" value="Adt-1"/>
    <property type="match status" value="1"/>
</dbReference>
<dbReference type="GO" id="GO:0046872">
    <property type="term" value="F:metal ion binding"/>
    <property type="evidence" value="ECO:0007669"/>
    <property type="project" value="UniProtKB-KW"/>
</dbReference>
<feature type="binding site" evidence="10">
    <location>
        <position position="281"/>
    </location>
    <ligand>
        <name>Zn(2+)</name>
        <dbReference type="ChEBI" id="CHEBI:29105"/>
        <note>catalytic</note>
    </ligand>
</feature>
<dbReference type="PROSITE" id="PS50092">
    <property type="entry name" value="TSP1"/>
    <property type="match status" value="1"/>
</dbReference>
<dbReference type="PANTHER" id="PTHR13723:SF275">
    <property type="entry name" value="STALL, ISOFORM C"/>
    <property type="match status" value="1"/>
</dbReference>